<evidence type="ECO:0000256" key="10">
    <source>
        <dbReference type="ARBA" id="ARBA00023136"/>
    </source>
</evidence>
<organism evidence="13 14">
    <name type="scientific">Actinomadura decatromicini</name>
    <dbReference type="NCBI Taxonomy" id="2604572"/>
    <lineage>
        <taxon>Bacteria</taxon>
        <taxon>Bacillati</taxon>
        <taxon>Actinomycetota</taxon>
        <taxon>Actinomycetes</taxon>
        <taxon>Streptosporangiales</taxon>
        <taxon>Thermomonosporaceae</taxon>
        <taxon>Actinomadura</taxon>
    </lineage>
</organism>
<sequence length="244" mass="25939">MTGFTTDHPARARGAPIGHRGGQPDPPGVREERNRRFSAALAHELRTPVASFELELREALAYAEGDETRSALSGALRAAERLGGIVADLLFLERLDTAASAPDERVDLAALITGRASRGSPRRTRLQLAEAFTVPGDPALIARLLAALLDNAERHADDTVTVTLDRGGGHAVLTVEDDGPGIPPDHRDRVFDVFYRPDTARGRDAGGAGLGLTIARAIAVLHHGTLTAAPAERGARLVCRLPLR</sequence>
<dbReference type="Pfam" id="PF00512">
    <property type="entry name" value="HisKA"/>
    <property type="match status" value="1"/>
</dbReference>
<evidence type="ECO:0000256" key="8">
    <source>
        <dbReference type="ARBA" id="ARBA00022989"/>
    </source>
</evidence>
<reference evidence="13 14" key="1">
    <citation type="submission" date="2019-08" db="EMBL/GenBank/DDBJ databases">
        <title>Actinomadura sp. nov. CYP1-5 isolated from mountain soil.</title>
        <authorList>
            <person name="Songsumanus A."/>
            <person name="Kuncharoen N."/>
            <person name="Kudo T."/>
            <person name="Yuki M."/>
            <person name="Igarashi Y."/>
            <person name="Tanasupawat S."/>
        </authorList>
    </citation>
    <scope>NUCLEOTIDE SEQUENCE [LARGE SCALE GENOMIC DNA]</scope>
    <source>
        <strain evidence="13 14">CYP1-5</strain>
    </source>
</reference>
<feature type="domain" description="Histidine kinase" evidence="12">
    <location>
        <begin position="40"/>
        <end position="244"/>
    </location>
</feature>
<evidence type="ECO:0000256" key="3">
    <source>
        <dbReference type="ARBA" id="ARBA00012438"/>
    </source>
</evidence>
<comment type="caution">
    <text evidence="13">The sequence shown here is derived from an EMBL/GenBank/DDBJ whole genome shotgun (WGS) entry which is preliminary data.</text>
</comment>
<accession>A0A5D3FUL0</accession>
<comment type="subcellular location">
    <subcellularLocation>
        <location evidence="2">Cell membrane</location>
    </subcellularLocation>
</comment>
<dbReference type="PROSITE" id="PS50109">
    <property type="entry name" value="HIS_KIN"/>
    <property type="match status" value="1"/>
</dbReference>
<dbReference type="PANTHER" id="PTHR45436:SF5">
    <property type="entry name" value="SENSOR HISTIDINE KINASE TRCS"/>
    <property type="match status" value="1"/>
</dbReference>
<dbReference type="CDD" id="cd00082">
    <property type="entry name" value="HisKA"/>
    <property type="match status" value="1"/>
</dbReference>
<dbReference type="RefSeq" id="WP_148759246.1">
    <property type="nucleotide sequence ID" value="NZ_VSRQ01000002.1"/>
</dbReference>
<dbReference type="Proteomes" id="UP000323505">
    <property type="component" value="Unassembled WGS sequence"/>
</dbReference>
<dbReference type="EMBL" id="VSRQ01000002">
    <property type="protein sequence ID" value="TYK51420.1"/>
    <property type="molecule type" value="Genomic_DNA"/>
</dbReference>
<keyword evidence="6" id="KW-0812">Transmembrane</keyword>
<evidence type="ECO:0000256" key="7">
    <source>
        <dbReference type="ARBA" id="ARBA00022777"/>
    </source>
</evidence>
<keyword evidence="7 13" id="KW-0418">Kinase</keyword>
<dbReference type="InterPro" id="IPR003594">
    <property type="entry name" value="HATPase_dom"/>
</dbReference>
<evidence type="ECO:0000259" key="12">
    <source>
        <dbReference type="PROSITE" id="PS50109"/>
    </source>
</evidence>
<dbReference type="InterPro" id="IPR050428">
    <property type="entry name" value="TCS_sensor_his_kinase"/>
</dbReference>
<dbReference type="SUPFAM" id="SSF55874">
    <property type="entry name" value="ATPase domain of HSP90 chaperone/DNA topoisomerase II/histidine kinase"/>
    <property type="match status" value="1"/>
</dbReference>
<evidence type="ECO:0000313" key="14">
    <source>
        <dbReference type="Proteomes" id="UP000323505"/>
    </source>
</evidence>
<evidence type="ECO:0000256" key="6">
    <source>
        <dbReference type="ARBA" id="ARBA00022692"/>
    </source>
</evidence>
<dbReference type="InterPro" id="IPR003661">
    <property type="entry name" value="HisK_dim/P_dom"/>
</dbReference>
<dbReference type="InterPro" id="IPR036097">
    <property type="entry name" value="HisK_dim/P_sf"/>
</dbReference>
<proteinExistence type="predicted"/>
<keyword evidence="8" id="KW-1133">Transmembrane helix</keyword>
<evidence type="ECO:0000256" key="9">
    <source>
        <dbReference type="ARBA" id="ARBA00023012"/>
    </source>
</evidence>
<name>A0A5D3FUL0_9ACTN</name>
<dbReference type="GO" id="GO:0000155">
    <property type="term" value="F:phosphorelay sensor kinase activity"/>
    <property type="evidence" value="ECO:0007669"/>
    <property type="project" value="InterPro"/>
</dbReference>
<dbReference type="InterPro" id="IPR005467">
    <property type="entry name" value="His_kinase_dom"/>
</dbReference>
<protein>
    <recommendedName>
        <fullName evidence="3">histidine kinase</fullName>
        <ecNumber evidence="3">2.7.13.3</ecNumber>
    </recommendedName>
</protein>
<keyword evidence="9" id="KW-0902">Two-component regulatory system</keyword>
<dbReference type="InterPro" id="IPR004358">
    <property type="entry name" value="Sig_transdc_His_kin-like_C"/>
</dbReference>
<dbReference type="Gene3D" id="3.30.565.10">
    <property type="entry name" value="Histidine kinase-like ATPase, C-terminal domain"/>
    <property type="match status" value="1"/>
</dbReference>
<keyword evidence="4" id="KW-0597">Phosphoprotein</keyword>
<evidence type="ECO:0000256" key="4">
    <source>
        <dbReference type="ARBA" id="ARBA00022553"/>
    </source>
</evidence>
<dbReference type="SUPFAM" id="SSF47384">
    <property type="entry name" value="Homodimeric domain of signal transducing histidine kinase"/>
    <property type="match status" value="1"/>
</dbReference>
<keyword evidence="10" id="KW-0472">Membrane</keyword>
<keyword evidence="14" id="KW-1185">Reference proteome</keyword>
<dbReference type="GO" id="GO:0005886">
    <property type="term" value="C:plasma membrane"/>
    <property type="evidence" value="ECO:0007669"/>
    <property type="project" value="UniProtKB-SubCell"/>
</dbReference>
<keyword evidence="5" id="KW-0808">Transferase</keyword>
<comment type="catalytic activity">
    <reaction evidence="1">
        <text>ATP + protein L-histidine = ADP + protein N-phospho-L-histidine.</text>
        <dbReference type="EC" id="2.7.13.3"/>
    </reaction>
</comment>
<dbReference type="EC" id="2.7.13.3" evidence="3"/>
<dbReference type="PANTHER" id="PTHR45436">
    <property type="entry name" value="SENSOR HISTIDINE KINASE YKOH"/>
    <property type="match status" value="1"/>
</dbReference>
<dbReference type="InterPro" id="IPR036890">
    <property type="entry name" value="HATPase_C_sf"/>
</dbReference>
<gene>
    <name evidence="13" type="ORF">FXF68_13530</name>
</gene>
<evidence type="ECO:0000256" key="11">
    <source>
        <dbReference type="SAM" id="MobiDB-lite"/>
    </source>
</evidence>
<dbReference type="Gene3D" id="1.10.287.130">
    <property type="match status" value="1"/>
</dbReference>
<dbReference type="AlphaFoldDB" id="A0A5D3FUL0"/>
<dbReference type="SMART" id="SM00388">
    <property type="entry name" value="HisKA"/>
    <property type="match status" value="1"/>
</dbReference>
<feature type="region of interest" description="Disordered" evidence="11">
    <location>
        <begin position="1"/>
        <end position="31"/>
    </location>
</feature>
<evidence type="ECO:0000256" key="1">
    <source>
        <dbReference type="ARBA" id="ARBA00000085"/>
    </source>
</evidence>
<evidence type="ECO:0000256" key="2">
    <source>
        <dbReference type="ARBA" id="ARBA00004236"/>
    </source>
</evidence>
<dbReference type="PRINTS" id="PR00344">
    <property type="entry name" value="BCTRLSENSOR"/>
</dbReference>
<dbReference type="SMART" id="SM00387">
    <property type="entry name" value="HATPase_c"/>
    <property type="match status" value="1"/>
</dbReference>
<dbReference type="Pfam" id="PF02518">
    <property type="entry name" value="HATPase_c"/>
    <property type="match status" value="1"/>
</dbReference>
<evidence type="ECO:0000313" key="13">
    <source>
        <dbReference type="EMBL" id="TYK51420.1"/>
    </source>
</evidence>
<evidence type="ECO:0000256" key="5">
    <source>
        <dbReference type="ARBA" id="ARBA00022679"/>
    </source>
</evidence>